<evidence type="ECO:0000313" key="2">
    <source>
        <dbReference type="Proteomes" id="UP001160499"/>
    </source>
</evidence>
<keyword evidence="2" id="KW-1185">Reference proteome</keyword>
<reference evidence="1 2" key="1">
    <citation type="submission" date="2023-04" db="EMBL/GenBank/DDBJ databases">
        <title>Forest soil microbial communities from Buena Vista Peninsula, Colon Province, Panama.</title>
        <authorList>
            <person name="Bouskill N."/>
        </authorList>
    </citation>
    <scope>NUCLEOTIDE SEQUENCE [LARGE SCALE GENOMIC DNA]</scope>
    <source>
        <strain evidence="1 2">GGS1</strain>
    </source>
</reference>
<comment type="caution">
    <text evidence="1">The sequence shown here is derived from an EMBL/GenBank/DDBJ whole genome shotgun (WGS) entry which is preliminary data.</text>
</comment>
<evidence type="ECO:0000313" key="1">
    <source>
        <dbReference type="EMBL" id="MDH6221824.1"/>
    </source>
</evidence>
<gene>
    <name evidence="1" type="ORF">M2283_009171</name>
</gene>
<protein>
    <submittedName>
        <fullName evidence="1">Uncharacterized protein</fullName>
    </submittedName>
</protein>
<dbReference type="RefSeq" id="WP_348538982.1">
    <property type="nucleotide sequence ID" value="NZ_JARXVH010000026.1"/>
</dbReference>
<sequence>MPEEIEVADKVGSVSVNRYAEIVAELRKLVETASRIQFTIGDYALDLSTDRRSSDTGSELRRFIDYMSVTASSGR</sequence>
<proteinExistence type="predicted"/>
<dbReference type="Proteomes" id="UP001160499">
    <property type="component" value="Unassembled WGS sequence"/>
</dbReference>
<dbReference type="EMBL" id="JARXVH010000026">
    <property type="protein sequence ID" value="MDH6221824.1"/>
    <property type="molecule type" value="Genomic_DNA"/>
</dbReference>
<organism evidence="1 2">
    <name type="scientific">Streptomyces pseudovenezuelae</name>
    <dbReference type="NCBI Taxonomy" id="67350"/>
    <lineage>
        <taxon>Bacteria</taxon>
        <taxon>Bacillati</taxon>
        <taxon>Actinomycetota</taxon>
        <taxon>Actinomycetes</taxon>
        <taxon>Kitasatosporales</taxon>
        <taxon>Streptomycetaceae</taxon>
        <taxon>Streptomyces</taxon>
        <taxon>Streptomyces aurantiacus group</taxon>
    </lineage>
</organism>
<name>A0ABT6M180_9ACTN</name>
<accession>A0ABT6M180</accession>